<organism evidence="2 3">
    <name type="scientific">Naegleria lovaniensis</name>
    <name type="common">Amoeba</name>
    <dbReference type="NCBI Taxonomy" id="51637"/>
    <lineage>
        <taxon>Eukaryota</taxon>
        <taxon>Discoba</taxon>
        <taxon>Heterolobosea</taxon>
        <taxon>Tetramitia</taxon>
        <taxon>Eutetramitia</taxon>
        <taxon>Vahlkampfiidae</taxon>
        <taxon>Naegleria</taxon>
    </lineage>
</organism>
<dbReference type="RefSeq" id="XP_044550672.1">
    <property type="nucleotide sequence ID" value="XM_044691841.1"/>
</dbReference>
<protein>
    <submittedName>
        <fullName evidence="2">Uncharacterized protein</fullName>
    </submittedName>
</protein>
<keyword evidence="3" id="KW-1185">Reference proteome</keyword>
<name>A0AA88KKD9_NAELO</name>
<reference evidence="2 3" key="1">
    <citation type="journal article" date="2018" name="BMC Genomics">
        <title>The genome of Naegleria lovaniensis, the basis for a comparative approach to unravel pathogenicity factors of the human pathogenic amoeba N. fowleri.</title>
        <authorList>
            <person name="Liechti N."/>
            <person name="Schurch N."/>
            <person name="Bruggmann R."/>
            <person name="Wittwer M."/>
        </authorList>
    </citation>
    <scope>NUCLEOTIDE SEQUENCE [LARGE SCALE GENOMIC DNA]</scope>
    <source>
        <strain evidence="2 3">ATCC 30569</strain>
    </source>
</reference>
<feature type="compositionally biased region" description="Low complexity" evidence="1">
    <location>
        <begin position="350"/>
        <end position="363"/>
    </location>
</feature>
<feature type="compositionally biased region" description="Polar residues" evidence="1">
    <location>
        <begin position="320"/>
        <end position="335"/>
    </location>
</feature>
<evidence type="ECO:0000256" key="1">
    <source>
        <dbReference type="SAM" id="MobiDB-lite"/>
    </source>
</evidence>
<dbReference type="AlphaFoldDB" id="A0AA88KKD9"/>
<feature type="compositionally biased region" description="Basic residues" evidence="1">
    <location>
        <begin position="336"/>
        <end position="348"/>
    </location>
</feature>
<comment type="caution">
    <text evidence="2">The sequence shown here is derived from an EMBL/GenBank/DDBJ whole genome shotgun (WGS) entry which is preliminary data.</text>
</comment>
<feature type="compositionally biased region" description="Basic and acidic residues" evidence="1">
    <location>
        <begin position="275"/>
        <end position="286"/>
    </location>
</feature>
<feature type="compositionally biased region" description="Polar residues" evidence="1">
    <location>
        <begin position="242"/>
        <end position="257"/>
    </location>
</feature>
<evidence type="ECO:0000313" key="2">
    <source>
        <dbReference type="EMBL" id="KAG2386680.1"/>
    </source>
</evidence>
<feature type="region of interest" description="Disordered" evidence="1">
    <location>
        <begin position="242"/>
        <end position="297"/>
    </location>
</feature>
<dbReference type="Proteomes" id="UP000816034">
    <property type="component" value="Unassembled WGS sequence"/>
</dbReference>
<sequence length="452" mass="50255">MASGYPTQGKQPSPPINAARILPHDEDTNDRVMMLPSLSHQENITLPSIHSLLSNQQDDHVETHRETCDTFSSNSSRSACNMTLYSDPLLNPLPLSSMKPSQMLLETSPSISSSPFISMSPSSGSTALPYRLSEKPHVHANEPQNMSLASTCSNPSSPYTVSFSLPTLTAPSLQRRTPSPPMSRNSPSMVIKHSNHNDLSWQQQQVLTTTPGHYNFSKYCQNLTLDNPSSSSNNISRDILQHQSQSTPQPYENTSSEEIGKIERGIKSIPKRKTKPEQRAKLENQEKTPTPSSTTLNFVNNFVSITPSDNNMILTSSDLQEAPSHQSVQFSMHSPRSSKSKRQGKKTKLQSDSTSNQTASSSDEATQKASPNEAASSKPAAVDGLFMEFVGVQNPKKRKEYRDIISYKDEFFTDSYNNNTTQKRLRESSSKYRSKQPLNTDQSKKHSNKEKE</sequence>
<feature type="region of interest" description="Disordered" evidence="1">
    <location>
        <begin position="320"/>
        <end position="379"/>
    </location>
</feature>
<feature type="region of interest" description="Disordered" evidence="1">
    <location>
        <begin position="412"/>
        <end position="452"/>
    </location>
</feature>
<dbReference type="GeneID" id="68094880"/>
<dbReference type="EMBL" id="PYSW02000015">
    <property type="protein sequence ID" value="KAG2386680.1"/>
    <property type="molecule type" value="Genomic_DNA"/>
</dbReference>
<proteinExistence type="predicted"/>
<accession>A0AA88KKD9</accession>
<feature type="compositionally biased region" description="Polar residues" evidence="1">
    <location>
        <begin position="287"/>
        <end position="297"/>
    </location>
</feature>
<evidence type="ECO:0000313" key="3">
    <source>
        <dbReference type="Proteomes" id="UP000816034"/>
    </source>
</evidence>
<gene>
    <name evidence="2" type="ORF">C9374_002424</name>
</gene>
<feature type="region of interest" description="Disordered" evidence="1">
    <location>
        <begin position="1"/>
        <end position="21"/>
    </location>
</feature>
<feature type="compositionally biased region" description="Polar residues" evidence="1">
    <location>
        <begin position="1"/>
        <end position="11"/>
    </location>
</feature>